<comment type="caution">
    <text evidence="1">The sequence shown here is derived from an EMBL/GenBank/DDBJ whole genome shotgun (WGS) entry which is preliminary data.</text>
</comment>
<organism evidence="1 2">
    <name type="scientific">Lepagella muris</name>
    <dbReference type="NCBI Taxonomy" id="3032870"/>
    <lineage>
        <taxon>Bacteria</taxon>
        <taxon>Pseudomonadati</taxon>
        <taxon>Bacteroidota</taxon>
        <taxon>Bacteroidia</taxon>
        <taxon>Bacteroidales</taxon>
        <taxon>Muribaculaceae</taxon>
        <taxon>Lepagella</taxon>
    </lineage>
</organism>
<gene>
    <name evidence="1" type="ORF">E5331_02495</name>
</gene>
<evidence type="ECO:0000313" key="2">
    <source>
        <dbReference type="Proteomes" id="UP000306319"/>
    </source>
</evidence>
<sequence length="361" mass="39943">MATAASNKEPSQMMLCVRTMLRGAGQVMFQCSSWTGLLFLAGIFWGAYSAATQQVAWGAVTGLCASTLAGYLLKEKNSDGDEGLWGFNGILVGCAFPTFCANTWLMWASLIFFSMLSTWLRKGFNNIMAPWKINSLTFPFVFLTWMFLFASRIFDGIQPIGLSHAELPESFSFSLDTSFLSLVEYWLKGISQVFLINSWVTGILFLVGLAICNCWAALWAAVGSALSLALAILFKANPSDIANGLFGFSPVLTGIAIGMTFYEVNWKTALWAIAGIIATFFIQAGMDVMMEPWGLPTLTGPFCVATWIFLLPLYKFGKGEQDFSRWRSRIKEVQQRVDTDLTDAIDNITEKDKGITDNQKK</sequence>
<protein>
    <submittedName>
        <fullName evidence="1">Urea transporter</fullName>
    </submittedName>
</protein>
<dbReference type="Proteomes" id="UP000306319">
    <property type="component" value="Unassembled WGS sequence"/>
</dbReference>
<proteinExistence type="predicted"/>
<name>A0AC61RKB8_9BACT</name>
<dbReference type="EMBL" id="SRYB01000002">
    <property type="protein sequence ID" value="TGY80608.1"/>
    <property type="molecule type" value="Genomic_DNA"/>
</dbReference>
<reference evidence="1" key="1">
    <citation type="submission" date="2019-04" db="EMBL/GenBank/DDBJ databases">
        <title>Microbes associate with the intestines of laboratory mice.</title>
        <authorList>
            <person name="Navarre W."/>
            <person name="Wong E."/>
            <person name="Huang K."/>
            <person name="Tropini C."/>
            <person name="Ng K."/>
            <person name="Yu B."/>
        </authorList>
    </citation>
    <scope>NUCLEOTIDE SEQUENCE</scope>
    <source>
        <strain evidence="1">NM04_E33</strain>
    </source>
</reference>
<evidence type="ECO:0000313" key="1">
    <source>
        <dbReference type="EMBL" id="TGY80608.1"/>
    </source>
</evidence>
<accession>A0AC61RKB8</accession>
<keyword evidence="2" id="KW-1185">Reference proteome</keyword>